<reference evidence="1" key="1">
    <citation type="submission" date="2018-05" db="EMBL/GenBank/DDBJ databases">
        <authorList>
            <person name="Lanie J.A."/>
            <person name="Ng W.-L."/>
            <person name="Kazmierczak K.M."/>
            <person name="Andrzejewski T.M."/>
            <person name="Davidsen T.M."/>
            <person name="Wayne K.J."/>
            <person name="Tettelin H."/>
            <person name="Glass J.I."/>
            <person name="Rusch D."/>
            <person name="Podicherti R."/>
            <person name="Tsui H.-C.T."/>
            <person name="Winkler M.E."/>
        </authorList>
    </citation>
    <scope>NUCLEOTIDE SEQUENCE</scope>
</reference>
<gene>
    <name evidence="1" type="ORF">METZ01_LOCUS510821</name>
</gene>
<protein>
    <recommendedName>
        <fullName evidence="2">Prolyl 4-hydroxylase alpha subunit Fe(2+) 2OG dioxygenase domain-containing protein</fullName>
    </recommendedName>
</protein>
<name>A0A383EM94_9ZZZZ</name>
<evidence type="ECO:0008006" key="2">
    <source>
        <dbReference type="Google" id="ProtNLM"/>
    </source>
</evidence>
<dbReference type="SUPFAM" id="SSF51197">
    <property type="entry name" value="Clavaminate synthase-like"/>
    <property type="match status" value="1"/>
</dbReference>
<dbReference type="Gene3D" id="2.60.120.620">
    <property type="entry name" value="q2cbj1_9rhob like domain"/>
    <property type="match status" value="1"/>
</dbReference>
<proteinExistence type="predicted"/>
<evidence type="ECO:0000313" key="1">
    <source>
        <dbReference type="EMBL" id="SVE57967.1"/>
    </source>
</evidence>
<organism evidence="1">
    <name type="scientific">marine metagenome</name>
    <dbReference type="NCBI Taxonomy" id="408172"/>
    <lineage>
        <taxon>unclassified sequences</taxon>
        <taxon>metagenomes</taxon>
        <taxon>ecological metagenomes</taxon>
    </lineage>
</organism>
<dbReference type="AlphaFoldDB" id="A0A383EM94"/>
<accession>A0A383EM94</accession>
<dbReference type="EMBL" id="UINC01227189">
    <property type="protein sequence ID" value="SVE57967.1"/>
    <property type="molecule type" value="Genomic_DNA"/>
</dbReference>
<feature type="non-terminal residue" evidence="1">
    <location>
        <position position="1"/>
    </location>
</feature>
<sequence length="189" mass="22205">VDYSRNTRGNGGYMQLYQVIDNFLDKEDFRELSAKALGRYFPWFHYDEIVRRGEKQGHTFYSMHMLYDNDRPTFNTSFELMNPVLKKLRELKDERCRLSTLIRVKMNSYPNQGTLIEHDMHVDWPSSTTLNRKACLFSINTCNGYTKLDDGTKVDSVANRALLFDPTIPHCSSTTTNDTRRVNINFNYF</sequence>